<dbReference type="PANTHER" id="PTHR37792">
    <property type="entry name" value="RIBONUCLEASE MRP PROTEIN SUBUNIT RMP1"/>
    <property type="match status" value="1"/>
</dbReference>
<dbReference type="InParanoid" id="K0KHP3"/>
<evidence type="ECO:0000259" key="2">
    <source>
        <dbReference type="Pfam" id="PF20945"/>
    </source>
</evidence>
<dbReference type="EMBL" id="CAIF01000027">
    <property type="protein sequence ID" value="CCH41692.1"/>
    <property type="molecule type" value="Genomic_DNA"/>
</dbReference>
<dbReference type="eggNOG" id="ENOG502S2QW">
    <property type="taxonomic scope" value="Eukaryota"/>
</dbReference>
<dbReference type="STRING" id="1206466.K0KHP3"/>
<dbReference type="GO" id="GO:0000466">
    <property type="term" value="P:maturation of 5.8S rRNA from tricistronic rRNA transcript (SSU-rRNA, 5.8S rRNA, LSU-rRNA)"/>
    <property type="evidence" value="ECO:0007669"/>
    <property type="project" value="TreeGrafter"/>
</dbReference>
<dbReference type="FunCoup" id="K0KHP3">
    <property type="interactions" value="84"/>
</dbReference>
<comment type="caution">
    <text evidence="3">The sequence shown here is derived from an EMBL/GenBank/DDBJ whole genome shotgun (WGS) entry which is preliminary data.</text>
</comment>
<dbReference type="GO" id="GO:0000294">
    <property type="term" value="P:nuclear-transcribed mRNA catabolic process, RNase MRP-dependent"/>
    <property type="evidence" value="ECO:0007669"/>
    <property type="project" value="TreeGrafter"/>
</dbReference>
<gene>
    <name evidence="3" type="ORF">BN7_1233</name>
</gene>
<accession>K0KHP3</accession>
<reference evidence="3 4" key="1">
    <citation type="journal article" date="2012" name="Eukaryot. Cell">
        <title>Draft genome sequence of Wickerhamomyces ciferrii NRRL Y-1031 F-60-10.</title>
        <authorList>
            <person name="Schneider J."/>
            <person name="Andrea H."/>
            <person name="Blom J."/>
            <person name="Jaenicke S."/>
            <person name="Ruckert C."/>
            <person name="Schorsch C."/>
            <person name="Szczepanowski R."/>
            <person name="Farwick M."/>
            <person name="Goesmann A."/>
            <person name="Puhler A."/>
            <person name="Schaffer S."/>
            <person name="Tauch A."/>
            <person name="Kohler T."/>
            <person name="Brinkrolf K."/>
        </authorList>
    </citation>
    <scope>NUCLEOTIDE SEQUENCE [LARGE SCALE GENOMIC DNA]</scope>
    <source>
        <strain evidence="4">ATCC 14091 / BCRC 22168 / CBS 111 / JCM 3599 / NBRC 0793 / NRRL Y-1031 F-60-10</strain>
    </source>
</reference>
<dbReference type="Pfam" id="PF20945">
    <property type="entry name" value="RMP1"/>
    <property type="match status" value="1"/>
</dbReference>
<dbReference type="Proteomes" id="UP000009328">
    <property type="component" value="Unassembled WGS sequence"/>
</dbReference>
<proteinExistence type="predicted"/>
<feature type="compositionally biased region" description="Basic and acidic residues" evidence="1">
    <location>
        <begin position="194"/>
        <end position="222"/>
    </location>
</feature>
<evidence type="ECO:0000313" key="4">
    <source>
        <dbReference type="Proteomes" id="UP000009328"/>
    </source>
</evidence>
<feature type="region of interest" description="Disordered" evidence="1">
    <location>
        <begin position="174"/>
        <end position="238"/>
    </location>
</feature>
<evidence type="ECO:0000256" key="1">
    <source>
        <dbReference type="SAM" id="MobiDB-lite"/>
    </source>
</evidence>
<dbReference type="InterPro" id="IPR047204">
    <property type="entry name" value="RMP1_RBD"/>
</dbReference>
<dbReference type="GO" id="GO:0042134">
    <property type="term" value="F:rRNA primary transcript binding"/>
    <property type="evidence" value="ECO:0007669"/>
    <property type="project" value="InterPro"/>
</dbReference>
<protein>
    <submittedName>
        <fullName evidence="3">Ribonuclease MRP protein subunit</fullName>
    </submittedName>
</protein>
<dbReference type="GO" id="GO:0000172">
    <property type="term" value="C:ribonuclease MRP complex"/>
    <property type="evidence" value="ECO:0007669"/>
    <property type="project" value="InterPro"/>
</dbReference>
<name>K0KHP3_WICCF</name>
<dbReference type="InterPro" id="IPR047205">
    <property type="entry name" value="RMP1"/>
</dbReference>
<sequence>MVKTNIIPKESLDNLEHEYGLLKLIFHRNKNQHRVTTWWKHLNQLKRYLTKLISLIHSYNKIFNQTTKTKLLSIARHLYFKLCKSAYRSFNGIVALGQFITLGLTLIGILGKIYHELGMIDGIRDKENKKVRNEVGSLDKGDVVDRGFGYGDDVGEELGEELGEEVGTVEQIHNEVEKKRKSSNQELPKKKKKKENELGDLKVSKGLKTKEKISGKNNGKVDKLKKKKKKSAIDDIFG</sequence>
<dbReference type="CDD" id="cd22573">
    <property type="entry name" value="RMP1_RBD"/>
    <property type="match status" value="1"/>
</dbReference>
<dbReference type="HOGENOM" id="CLU_031977_1_1_1"/>
<evidence type="ECO:0000313" key="3">
    <source>
        <dbReference type="EMBL" id="CCH41692.1"/>
    </source>
</evidence>
<keyword evidence="4" id="KW-1185">Reference proteome</keyword>
<feature type="domain" description="RNase MRP protein 1 RNA binding" evidence="2">
    <location>
        <begin position="21"/>
        <end position="112"/>
    </location>
</feature>
<dbReference type="PANTHER" id="PTHR37792:SF1">
    <property type="entry name" value="RIBONUCLEASE MRP PROTEIN SUBUNIT RMP1"/>
    <property type="match status" value="1"/>
</dbReference>
<dbReference type="AlphaFoldDB" id="K0KHP3"/>
<organism evidence="3 4">
    <name type="scientific">Wickerhamomyces ciferrii (strain ATCC 14091 / BCRC 22168 / CBS 111 / JCM 3599 / NBRC 0793 / NRRL Y-1031 F-60-10)</name>
    <name type="common">Yeast</name>
    <name type="synonym">Pichia ciferrii</name>
    <dbReference type="NCBI Taxonomy" id="1206466"/>
    <lineage>
        <taxon>Eukaryota</taxon>
        <taxon>Fungi</taxon>
        <taxon>Dikarya</taxon>
        <taxon>Ascomycota</taxon>
        <taxon>Saccharomycotina</taxon>
        <taxon>Saccharomycetes</taxon>
        <taxon>Phaffomycetales</taxon>
        <taxon>Wickerhamomycetaceae</taxon>
        <taxon>Wickerhamomyces</taxon>
    </lineage>
</organism>